<organism evidence="1 2">
    <name type="scientific">Loigolactobacillus jiayinensis</name>
    <dbReference type="NCBI Taxonomy" id="2486016"/>
    <lineage>
        <taxon>Bacteria</taxon>
        <taxon>Bacillati</taxon>
        <taxon>Bacillota</taxon>
        <taxon>Bacilli</taxon>
        <taxon>Lactobacillales</taxon>
        <taxon>Lactobacillaceae</taxon>
        <taxon>Loigolactobacillus</taxon>
    </lineage>
</organism>
<gene>
    <name evidence="1" type="ORF">ACFQGP_13745</name>
</gene>
<accession>A0ABW1RJX2</accession>
<dbReference type="RefSeq" id="WP_125552739.1">
    <property type="nucleotide sequence ID" value="NZ_JBHSSL010000114.1"/>
</dbReference>
<protein>
    <submittedName>
        <fullName evidence="1">Zinc ribbon domain-containing protein</fullName>
    </submittedName>
</protein>
<sequence length="239" mass="24727">MKKIAKKMRALDFGSLGVGEFICPSCGLPVTLQEGTCPNCGYDLVAYRKANGITQPPLSSAAPSAAASANFGTIDFGSQPVPVAKSARQLLASDVIEFDVASVAAPQSSAPAVAVRQAAAATQPVVHSSAEVVVESEATPPFNQAQVDQRASSAAAANTASLAVLVAQVQSNQAVVNQMLAQLQSDQAALRQLADSVATSAASAAASAAIAPRPRQRSWLTRLLRRVFTPRQRQLPPPK</sequence>
<reference evidence="2" key="1">
    <citation type="journal article" date="2019" name="Int. J. Syst. Evol. Microbiol.">
        <title>The Global Catalogue of Microorganisms (GCM) 10K type strain sequencing project: providing services to taxonomists for standard genome sequencing and annotation.</title>
        <authorList>
            <consortium name="The Broad Institute Genomics Platform"/>
            <consortium name="The Broad Institute Genome Sequencing Center for Infectious Disease"/>
            <person name="Wu L."/>
            <person name="Ma J."/>
        </authorList>
    </citation>
    <scope>NUCLEOTIDE SEQUENCE [LARGE SCALE GENOMIC DNA]</scope>
    <source>
        <strain evidence="2">CCM 8904</strain>
    </source>
</reference>
<dbReference type="Proteomes" id="UP001596289">
    <property type="component" value="Unassembled WGS sequence"/>
</dbReference>
<evidence type="ECO:0000313" key="2">
    <source>
        <dbReference type="Proteomes" id="UP001596289"/>
    </source>
</evidence>
<dbReference type="EMBL" id="JBHSSL010000114">
    <property type="protein sequence ID" value="MFC6171619.1"/>
    <property type="molecule type" value="Genomic_DNA"/>
</dbReference>
<proteinExistence type="predicted"/>
<keyword evidence="2" id="KW-1185">Reference proteome</keyword>
<comment type="caution">
    <text evidence="1">The sequence shown here is derived from an EMBL/GenBank/DDBJ whole genome shotgun (WGS) entry which is preliminary data.</text>
</comment>
<name>A0ABW1RJX2_9LACO</name>
<evidence type="ECO:0000313" key="1">
    <source>
        <dbReference type="EMBL" id="MFC6171619.1"/>
    </source>
</evidence>